<reference evidence="3" key="2">
    <citation type="journal article" date="2023" name="IMA Fungus">
        <title>Comparative genomic study of the Penicillium genus elucidates a diverse pangenome and 15 lateral gene transfer events.</title>
        <authorList>
            <person name="Petersen C."/>
            <person name="Sorensen T."/>
            <person name="Nielsen M.R."/>
            <person name="Sondergaard T.E."/>
            <person name="Sorensen J.L."/>
            <person name="Fitzpatrick D.A."/>
            <person name="Frisvad J.C."/>
            <person name="Nielsen K.L."/>
        </authorList>
    </citation>
    <scope>NUCLEOTIDE SEQUENCE</scope>
    <source>
        <strain evidence="3">IBT 3081</strain>
    </source>
</reference>
<feature type="compositionally biased region" description="Polar residues" evidence="1">
    <location>
        <begin position="111"/>
        <end position="150"/>
    </location>
</feature>
<dbReference type="OrthoDB" id="4366264at2759"/>
<reference evidence="3" key="1">
    <citation type="submission" date="2022-12" db="EMBL/GenBank/DDBJ databases">
        <authorList>
            <person name="Petersen C."/>
        </authorList>
    </citation>
    <scope>NUCLEOTIDE SEQUENCE</scope>
    <source>
        <strain evidence="3">IBT 3081</strain>
    </source>
</reference>
<dbReference type="AlphaFoldDB" id="A0A9W9RGC3"/>
<proteinExistence type="predicted"/>
<name>A0A9W9RGC3_9EURO</name>
<feature type="compositionally biased region" description="Polar residues" evidence="1">
    <location>
        <begin position="182"/>
        <end position="212"/>
    </location>
</feature>
<keyword evidence="4" id="KW-1185">Reference proteome</keyword>
<accession>A0A9W9RGC3</accession>
<gene>
    <name evidence="3" type="ORF">N7517_008973</name>
</gene>
<protein>
    <recommendedName>
        <fullName evidence="5">LysM domain-containing protein</fullName>
    </recommendedName>
</protein>
<feature type="region of interest" description="Disordered" evidence="1">
    <location>
        <begin position="63"/>
        <end position="212"/>
    </location>
</feature>
<dbReference type="RefSeq" id="XP_056575268.1">
    <property type="nucleotide sequence ID" value="XM_056726696.1"/>
</dbReference>
<feature type="compositionally biased region" description="Low complexity" evidence="1">
    <location>
        <begin position="332"/>
        <end position="352"/>
    </location>
</feature>
<dbReference type="EMBL" id="JAPZBT010000004">
    <property type="protein sequence ID" value="KAJ5359782.1"/>
    <property type="molecule type" value="Genomic_DNA"/>
</dbReference>
<feature type="signal peptide" evidence="2">
    <location>
        <begin position="1"/>
        <end position="21"/>
    </location>
</feature>
<feature type="compositionally biased region" description="Polar residues" evidence="1">
    <location>
        <begin position="64"/>
        <end position="74"/>
    </location>
</feature>
<feature type="compositionally biased region" description="Polar residues" evidence="1">
    <location>
        <begin position="82"/>
        <end position="104"/>
    </location>
</feature>
<evidence type="ECO:0000313" key="4">
    <source>
        <dbReference type="Proteomes" id="UP001147752"/>
    </source>
</evidence>
<evidence type="ECO:0000256" key="1">
    <source>
        <dbReference type="SAM" id="MobiDB-lite"/>
    </source>
</evidence>
<dbReference type="Proteomes" id="UP001147752">
    <property type="component" value="Unassembled WGS sequence"/>
</dbReference>
<feature type="compositionally biased region" description="Low complexity" evidence="1">
    <location>
        <begin position="151"/>
        <end position="181"/>
    </location>
</feature>
<evidence type="ECO:0000256" key="2">
    <source>
        <dbReference type="SAM" id="SignalP"/>
    </source>
</evidence>
<keyword evidence="2" id="KW-0732">Signal</keyword>
<feature type="region of interest" description="Disordered" evidence="1">
    <location>
        <begin position="314"/>
        <end position="352"/>
    </location>
</feature>
<comment type="caution">
    <text evidence="3">The sequence shown here is derived from an EMBL/GenBank/DDBJ whole genome shotgun (WGS) entry which is preliminary data.</text>
</comment>
<feature type="chain" id="PRO_5040986470" description="LysM domain-containing protein" evidence="2">
    <location>
        <begin position="22"/>
        <end position="710"/>
    </location>
</feature>
<evidence type="ECO:0000313" key="3">
    <source>
        <dbReference type="EMBL" id="KAJ5359782.1"/>
    </source>
</evidence>
<evidence type="ECO:0008006" key="5">
    <source>
        <dbReference type="Google" id="ProtNLM"/>
    </source>
</evidence>
<organism evidence="3 4">
    <name type="scientific">Penicillium concentricum</name>
    <dbReference type="NCBI Taxonomy" id="293559"/>
    <lineage>
        <taxon>Eukaryota</taxon>
        <taxon>Fungi</taxon>
        <taxon>Dikarya</taxon>
        <taxon>Ascomycota</taxon>
        <taxon>Pezizomycotina</taxon>
        <taxon>Eurotiomycetes</taxon>
        <taxon>Eurotiomycetidae</taxon>
        <taxon>Eurotiales</taxon>
        <taxon>Aspergillaceae</taxon>
        <taxon>Penicillium</taxon>
    </lineage>
</organism>
<dbReference type="GeneID" id="81465879"/>
<feature type="compositionally biased region" description="Pro residues" evidence="1">
    <location>
        <begin position="314"/>
        <end position="327"/>
    </location>
</feature>
<sequence length="710" mass="73287">MKFSLGTVLVATLALTYPIQAKNVPKNGRYIVPAVDEASSYQDGVVSHKKAVTTVPWFSDRASKSVTPSANISRTSRHHQATQRSRSSEAPNEGNSSKQPSSTTKNDDQGTESTGYTKYSSNQSNSANTISHPSNTLVSSETSRSNQPGPSTTHTTSSSKLPTSNTGGSSGTSTPSRPPQGDTGSDSATSSNMPEPTGSPSTTITHAPSKSHSTINSSMAVIIPGGHTTSEAVVVPVVTTVAITKGQETSSAIFTATSVTTSEDSEPTAAWGCASVDICGVCLVPLLCPLSLTWGLIGGWVPVNPLPGGPIPLPAGGPMPPPLPLKPPVADTATSMTTSTTTTSSTSSTTPASTLRLCMSIIESGSVEATSTPMTSSAASTSATPTTTPVSTLRLCISVVESGSVTATSAPWSVTSSTRASGSFATTLATTTSSAITRSSASTTSLTTTRSSAITRSSVITTSSAATTILTTTRSSAITRSSVITTSSAATTSLATTTSLTITTSSAVPMPPPEVSINAVAPRGDGTTIHNEVGCISVNGQILCNSWTQSAIRTDSDTTTVKIYAKVDGGTSDHVNIQPGCELTASWPSSYGDVYYKADDCLYDAQDNPIQCCTQPTTDTVPNPYAPICRRSYKFLWDKFTIWSEDWITDDGLTLHAAVMKCGIVTDWSASRTGDKNTGKGYEVVFDITLQANNCVGKAIYNSGGPAVNC</sequence>